<evidence type="ECO:0000256" key="1">
    <source>
        <dbReference type="SAM" id="MobiDB-lite"/>
    </source>
</evidence>
<dbReference type="Pfam" id="PF07454">
    <property type="entry name" value="SpoIIP"/>
    <property type="match status" value="1"/>
</dbReference>
<dbReference type="InterPro" id="IPR010897">
    <property type="entry name" value="Spore_II_P"/>
</dbReference>
<dbReference type="AlphaFoldDB" id="A0A1I0QXX5"/>
<dbReference type="Proteomes" id="UP000199701">
    <property type="component" value="Unassembled WGS sequence"/>
</dbReference>
<organism evidence="2 3">
    <name type="scientific">[Clostridium] fimetarium</name>
    <dbReference type="NCBI Taxonomy" id="99656"/>
    <lineage>
        <taxon>Bacteria</taxon>
        <taxon>Bacillati</taxon>
        <taxon>Bacillota</taxon>
        <taxon>Clostridia</taxon>
        <taxon>Lachnospirales</taxon>
        <taxon>Lachnospiraceae</taxon>
    </lineage>
</organism>
<proteinExistence type="predicted"/>
<protein>
    <submittedName>
        <fullName evidence="2">Stage II sporulation protein P</fullName>
    </submittedName>
</protein>
<sequence length="439" mass="49124">MKRYKYRMRQMGININKMVRALIILIIAILFIMFLLNRCNNKDISDKVISLIGEKIYASEMPINSYMDELDSYTPENWINKFVCFIYPINNYIGTSDSAVYVGDFNETTSPNSSNPNPENASSANNETTADETNTTAANVDTNGGTQAATTTTTTQTASPTEISAKVAEAFSNNIITGSVYPKLSLENFNFLYSNFYTVTSITTLKDSMLRPKEFLAKDMTVTHDASTPQILIFHTHSQETFTDSVEGDPSTSIVGVGEYLTQILKQKYGLNVIHDSSVYDYVNGVLDRSKAYDYSEAGIKKILEENPSIEVVIDLHRDGVPDTTHLVTDVNGKQTAKIMFFNGLSYSNINGNISYLNNPYRDDNLAMSLQMQLLGNAYYPGYLRRIYVNAYRYCLHLRGKSMLIEAGAQTNSVEEEMNAMEPLADVLNKLLSGQKAYQ</sequence>
<reference evidence="2 3" key="1">
    <citation type="submission" date="2016-10" db="EMBL/GenBank/DDBJ databases">
        <authorList>
            <person name="de Groot N.N."/>
        </authorList>
    </citation>
    <scope>NUCLEOTIDE SEQUENCE [LARGE SCALE GENOMIC DNA]</scope>
    <source>
        <strain evidence="2 3">DSM 9179</strain>
    </source>
</reference>
<dbReference type="STRING" id="99656.SAMN05421659_11010"/>
<evidence type="ECO:0000313" key="3">
    <source>
        <dbReference type="Proteomes" id="UP000199701"/>
    </source>
</evidence>
<dbReference type="EMBL" id="FOJI01000010">
    <property type="protein sequence ID" value="SEW32691.1"/>
    <property type="molecule type" value="Genomic_DNA"/>
</dbReference>
<keyword evidence="3" id="KW-1185">Reference proteome</keyword>
<evidence type="ECO:0000313" key="2">
    <source>
        <dbReference type="EMBL" id="SEW32691.1"/>
    </source>
</evidence>
<feature type="region of interest" description="Disordered" evidence="1">
    <location>
        <begin position="107"/>
        <end position="160"/>
    </location>
</feature>
<gene>
    <name evidence="2" type="ORF">SAMN05421659_11010</name>
</gene>
<dbReference type="RefSeq" id="WP_242941032.1">
    <property type="nucleotide sequence ID" value="NZ_FOJI01000010.1"/>
</dbReference>
<feature type="compositionally biased region" description="Low complexity" evidence="1">
    <location>
        <begin position="107"/>
        <end position="158"/>
    </location>
</feature>
<accession>A0A1I0QXX5</accession>
<name>A0A1I0QXX5_9FIRM</name>